<dbReference type="Gene3D" id="1.10.287.1260">
    <property type="match status" value="1"/>
</dbReference>
<keyword evidence="9" id="KW-0732">Signal</keyword>
<evidence type="ECO:0000259" key="10">
    <source>
        <dbReference type="Pfam" id="PF00924"/>
    </source>
</evidence>
<evidence type="ECO:0000256" key="9">
    <source>
        <dbReference type="SAM" id="SignalP"/>
    </source>
</evidence>
<keyword evidence="4 8" id="KW-0812">Transmembrane</keyword>
<dbReference type="PANTHER" id="PTHR30347:SF1">
    <property type="entry name" value="MECHANOSENSITIVE CHANNEL MSCK"/>
    <property type="match status" value="1"/>
</dbReference>
<feature type="transmembrane region" description="Helical" evidence="8">
    <location>
        <begin position="422"/>
        <end position="450"/>
    </location>
</feature>
<gene>
    <name evidence="13" type="ORF">JAO82_04720</name>
</gene>
<dbReference type="SUPFAM" id="SSF82861">
    <property type="entry name" value="Mechanosensitive channel protein MscS (YggB), transmembrane region"/>
    <property type="match status" value="1"/>
</dbReference>
<dbReference type="Pfam" id="PF12607">
    <property type="entry name" value="DUF3772"/>
    <property type="match status" value="1"/>
</dbReference>
<dbReference type="InterPro" id="IPR049278">
    <property type="entry name" value="MS_channel_C"/>
</dbReference>
<accession>A0A934HR90</accession>
<evidence type="ECO:0000259" key="11">
    <source>
        <dbReference type="Pfam" id="PF12607"/>
    </source>
</evidence>
<comment type="subcellular location">
    <subcellularLocation>
        <location evidence="1">Cell membrane</location>
        <topology evidence="1">Multi-pass membrane protein</topology>
    </subcellularLocation>
</comment>
<dbReference type="Pfam" id="PF21082">
    <property type="entry name" value="MS_channel_3rd"/>
    <property type="match status" value="1"/>
</dbReference>
<evidence type="ECO:0000256" key="6">
    <source>
        <dbReference type="ARBA" id="ARBA00023136"/>
    </source>
</evidence>
<dbReference type="EMBL" id="JAEIJD010000002">
    <property type="protein sequence ID" value="MBI6629180.1"/>
    <property type="molecule type" value="Genomic_DNA"/>
</dbReference>
<keyword evidence="6 8" id="KW-0472">Membrane</keyword>
<dbReference type="SUPFAM" id="SSF50182">
    <property type="entry name" value="Sm-like ribonucleoproteins"/>
    <property type="match status" value="1"/>
</dbReference>
<keyword evidence="5 8" id="KW-1133">Transmembrane helix</keyword>
<evidence type="ECO:0000256" key="2">
    <source>
        <dbReference type="ARBA" id="ARBA00008017"/>
    </source>
</evidence>
<dbReference type="GO" id="GO:0008381">
    <property type="term" value="F:mechanosensitive monoatomic ion channel activity"/>
    <property type="evidence" value="ECO:0007669"/>
    <property type="project" value="UniProtKB-ARBA"/>
</dbReference>
<dbReference type="PANTHER" id="PTHR30347">
    <property type="entry name" value="POTASSIUM CHANNEL RELATED"/>
    <property type="match status" value="1"/>
</dbReference>
<dbReference type="Gene3D" id="3.30.70.100">
    <property type="match status" value="1"/>
</dbReference>
<evidence type="ECO:0000256" key="1">
    <source>
        <dbReference type="ARBA" id="ARBA00004651"/>
    </source>
</evidence>
<dbReference type="InterPro" id="IPR011066">
    <property type="entry name" value="MscS_channel_C_sf"/>
</dbReference>
<proteinExistence type="inferred from homology"/>
<feature type="transmembrane region" description="Helical" evidence="8">
    <location>
        <begin position="344"/>
        <end position="365"/>
    </location>
</feature>
<dbReference type="Pfam" id="PF00924">
    <property type="entry name" value="MS_channel_2nd"/>
    <property type="match status" value="1"/>
</dbReference>
<feature type="transmembrane region" description="Helical" evidence="8">
    <location>
        <begin position="579"/>
        <end position="608"/>
    </location>
</feature>
<dbReference type="SUPFAM" id="SSF82689">
    <property type="entry name" value="Mechanosensitive channel protein MscS (YggB), C-terminal domain"/>
    <property type="match status" value="1"/>
</dbReference>
<dbReference type="InterPro" id="IPR023408">
    <property type="entry name" value="MscS_beta-dom_sf"/>
</dbReference>
<feature type="chain" id="PRO_5037711672" evidence="9">
    <location>
        <begin position="26"/>
        <end position="776"/>
    </location>
</feature>
<feature type="domain" description="Mechanosensitive ion channel MscS" evidence="10">
    <location>
        <begin position="595"/>
        <end position="662"/>
    </location>
</feature>
<comment type="caution">
    <text evidence="13">The sequence shown here is derived from an EMBL/GenBank/DDBJ whole genome shotgun (WGS) entry which is preliminary data.</text>
</comment>
<dbReference type="InterPro" id="IPR022249">
    <property type="entry name" value="DUF3772"/>
</dbReference>
<keyword evidence="3" id="KW-1003">Cell membrane</keyword>
<feature type="region of interest" description="Disordered" evidence="7">
    <location>
        <begin position="756"/>
        <end position="776"/>
    </location>
</feature>
<evidence type="ECO:0000256" key="3">
    <source>
        <dbReference type="ARBA" id="ARBA00022475"/>
    </source>
</evidence>
<dbReference type="AlphaFoldDB" id="A0A934HR90"/>
<organism evidence="13 14">
    <name type="scientific">Pontibaca salina</name>
    <dbReference type="NCBI Taxonomy" id="2795731"/>
    <lineage>
        <taxon>Bacteria</taxon>
        <taxon>Pseudomonadati</taxon>
        <taxon>Pseudomonadota</taxon>
        <taxon>Alphaproteobacteria</taxon>
        <taxon>Rhodobacterales</taxon>
        <taxon>Roseobacteraceae</taxon>
        <taxon>Pontibaca</taxon>
    </lineage>
</organism>
<evidence type="ECO:0000256" key="7">
    <source>
        <dbReference type="SAM" id="MobiDB-lite"/>
    </source>
</evidence>
<protein>
    <submittedName>
        <fullName evidence="13">Mechanosensitive ion channel family protein</fullName>
    </submittedName>
</protein>
<dbReference type="InterPro" id="IPR011014">
    <property type="entry name" value="MscS_channel_TM-2"/>
</dbReference>
<feature type="transmembrane region" description="Helical" evidence="8">
    <location>
        <begin position="202"/>
        <end position="219"/>
    </location>
</feature>
<feature type="transmembrane region" description="Helical" evidence="8">
    <location>
        <begin position="320"/>
        <end position="338"/>
    </location>
</feature>
<dbReference type="InterPro" id="IPR010920">
    <property type="entry name" value="LSM_dom_sf"/>
</dbReference>
<feature type="domain" description="DUF3772" evidence="11">
    <location>
        <begin position="128"/>
        <end position="186"/>
    </location>
</feature>
<feature type="transmembrane region" description="Helical" evidence="8">
    <location>
        <begin position="240"/>
        <end position="261"/>
    </location>
</feature>
<feature type="transmembrane region" description="Helical" evidence="8">
    <location>
        <begin position="399"/>
        <end position="416"/>
    </location>
</feature>
<feature type="transmembrane region" description="Helical" evidence="8">
    <location>
        <begin position="550"/>
        <end position="573"/>
    </location>
</feature>
<comment type="similarity">
    <text evidence="2">Belongs to the MscS (TC 1.A.23) family.</text>
</comment>
<sequence>MKQAVRLLRLFAALVCLSFASVAAAQGNGIDSDAQRQWLALAERAETLIDDVDASDATLEAMRSDLTEYRETFVSTRDQNSSRIDTLQSQLEALGPKPEDREEARDIAELRQRLTTQLDQLRVPRIVAEESYNRADGLIAEIDRTLRERQTAQMVARGPIPLNPTYWPVALNDVRQFAGAIATEVRSAWNARPVRQNLSNRLPLIGLLGVVGLILLARGRAWSKRFGNYMRQFGGKGTGVWRFVVSLARVLLPLLGIVALTQAALLSGLFGFRGTLLLERIPAWGAVLLVFRWLSDQIYIGNDDDQLLPVDPENRSQTRLLIDLLALMLVLAGMIQLLNEVENITAASLAVLNFPVIVITALIMLRFQMVAFFSTAATDDDIDAAVPELGKVVRFARRMVFLLAVIAPVLAALGYIKAASALVFPVVLTFALITSALVVHRFLVDVYAWLSRRGEGARDSLAAVLIGFLLTLAAVPILALIWGARISDLTEIWTKFITGFQIGEAYISPTNFLIFVVVFIIGYVLTQLIKGGLRGNILPKTALDPGAQNAIVAGTGYIGVFLAALVAITLAGFDLSSLAIVAGALSVGIGFGLQTIVSNFVSGIILLIERPISKGDWIEVGGLMGYVRDISVRSTTIETFDRSDVIVPNSDLISGTVTNYTRGNTVGRVIIPVNVVFGSDTRQVEKILLEIANTHPMVLANPGPTVLLVSFENGALHFEIRAILRDVNWIMSAKSDMNHEIAERFAQAGIETARPQRDLWMRDPGPLPAPESQSGS</sequence>
<feature type="transmembrane region" description="Helical" evidence="8">
    <location>
        <begin position="462"/>
        <end position="486"/>
    </location>
</feature>
<evidence type="ECO:0000256" key="4">
    <source>
        <dbReference type="ARBA" id="ARBA00022692"/>
    </source>
</evidence>
<dbReference type="InterPro" id="IPR052702">
    <property type="entry name" value="MscS-like_channel"/>
</dbReference>
<evidence type="ECO:0000313" key="13">
    <source>
        <dbReference type="EMBL" id="MBI6629180.1"/>
    </source>
</evidence>
<feature type="transmembrane region" description="Helical" evidence="8">
    <location>
        <begin position="506"/>
        <end position="529"/>
    </location>
</feature>
<keyword evidence="14" id="KW-1185">Reference proteome</keyword>
<dbReference type="InterPro" id="IPR006685">
    <property type="entry name" value="MscS_channel_2nd"/>
</dbReference>
<dbReference type="Proteomes" id="UP000613255">
    <property type="component" value="Unassembled WGS sequence"/>
</dbReference>
<evidence type="ECO:0000259" key="12">
    <source>
        <dbReference type="Pfam" id="PF21082"/>
    </source>
</evidence>
<feature type="domain" description="Mechanosensitive ion channel MscS C-terminal" evidence="12">
    <location>
        <begin position="670"/>
        <end position="751"/>
    </location>
</feature>
<feature type="signal peptide" evidence="9">
    <location>
        <begin position="1"/>
        <end position="25"/>
    </location>
</feature>
<dbReference type="Gene3D" id="2.30.30.60">
    <property type="match status" value="1"/>
</dbReference>
<dbReference type="RefSeq" id="WP_198685177.1">
    <property type="nucleotide sequence ID" value="NZ_JAEIJD010000002.1"/>
</dbReference>
<name>A0A934HR90_9RHOB</name>
<reference evidence="13" key="1">
    <citation type="submission" date="2020-12" db="EMBL/GenBank/DDBJ databases">
        <title>Pontibaca salina gen. nov., sp. nov., isolated from marine sediment.</title>
        <authorList>
            <person name="Bo J."/>
            <person name="Wang S."/>
            <person name="Song X."/>
            <person name="Du Z."/>
        </authorList>
    </citation>
    <scope>NUCLEOTIDE SEQUENCE</scope>
    <source>
        <strain evidence="13">S1109L</strain>
    </source>
</reference>
<evidence type="ECO:0000256" key="8">
    <source>
        <dbReference type="SAM" id="Phobius"/>
    </source>
</evidence>
<dbReference type="GO" id="GO:0005886">
    <property type="term" value="C:plasma membrane"/>
    <property type="evidence" value="ECO:0007669"/>
    <property type="project" value="UniProtKB-SubCell"/>
</dbReference>
<evidence type="ECO:0000256" key="5">
    <source>
        <dbReference type="ARBA" id="ARBA00022989"/>
    </source>
</evidence>
<evidence type="ECO:0000313" key="14">
    <source>
        <dbReference type="Proteomes" id="UP000613255"/>
    </source>
</evidence>